<gene>
    <name evidence="1" type="ORF">ACFQT0_08505</name>
</gene>
<proteinExistence type="predicted"/>
<sequence>MLGLGQQAARAQQVVLQGFWWDYWNSNYPNGWANYIADLAPA</sequence>
<protein>
    <submittedName>
        <fullName evidence="1">Uncharacterized protein</fullName>
    </submittedName>
</protein>
<dbReference type="EMBL" id="JBHTEK010000001">
    <property type="protein sequence ID" value="MFC7667426.1"/>
    <property type="molecule type" value="Genomic_DNA"/>
</dbReference>
<reference evidence="2" key="1">
    <citation type="journal article" date="2019" name="Int. J. Syst. Evol. Microbiol.">
        <title>The Global Catalogue of Microorganisms (GCM) 10K type strain sequencing project: providing services to taxonomists for standard genome sequencing and annotation.</title>
        <authorList>
            <consortium name="The Broad Institute Genomics Platform"/>
            <consortium name="The Broad Institute Genome Sequencing Center for Infectious Disease"/>
            <person name="Wu L."/>
            <person name="Ma J."/>
        </authorList>
    </citation>
    <scope>NUCLEOTIDE SEQUENCE [LARGE SCALE GENOMIC DNA]</scope>
    <source>
        <strain evidence="2">JCM 19635</strain>
    </source>
</reference>
<dbReference type="Proteomes" id="UP001596513">
    <property type="component" value="Unassembled WGS sequence"/>
</dbReference>
<comment type="caution">
    <text evidence="1">The sequence shown here is derived from an EMBL/GenBank/DDBJ whole genome shotgun (WGS) entry which is preliminary data.</text>
</comment>
<dbReference type="RefSeq" id="WP_380201934.1">
    <property type="nucleotide sequence ID" value="NZ_JBHTEK010000001.1"/>
</dbReference>
<organism evidence="1 2">
    <name type="scientific">Hymenobacter humi</name>
    <dbReference type="NCBI Taxonomy" id="1411620"/>
    <lineage>
        <taxon>Bacteria</taxon>
        <taxon>Pseudomonadati</taxon>
        <taxon>Bacteroidota</taxon>
        <taxon>Cytophagia</taxon>
        <taxon>Cytophagales</taxon>
        <taxon>Hymenobacteraceae</taxon>
        <taxon>Hymenobacter</taxon>
    </lineage>
</organism>
<evidence type="ECO:0000313" key="2">
    <source>
        <dbReference type="Proteomes" id="UP001596513"/>
    </source>
</evidence>
<name>A0ABW2U3J5_9BACT</name>
<evidence type="ECO:0000313" key="1">
    <source>
        <dbReference type="EMBL" id="MFC7667426.1"/>
    </source>
</evidence>
<accession>A0ABW2U3J5</accession>
<keyword evidence="2" id="KW-1185">Reference proteome</keyword>